<feature type="transmembrane region" description="Helical" evidence="1">
    <location>
        <begin position="131"/>
        <end position="151"/>
    </location>
</feature>
<proteinExistence type="predicted"/>
<organism evidence="3 4">
    <name type="scientific">Butyrivibrio hungatei DSM 14810</name>
    <dbReference type="NCBI Taxonomy" id="1121132"/>
    <lineage>
        <taxon>Bacteria</taxon>
        <taxon>Bacillati</taxon>
        <taxon>Bacillota</taxon>
        <taxon>Clostridia</taxon>
        <taxon>Lachnospirales</taxon>
        <taxon>Lachnospiraceae</taxon>
        <taxon>Butyrivibrio</taxon>
    </lineage>
</organism>
<accession>A0A1M7S6F6</accession>
<evidence type="ECO:0000313" key="4">
    <source>
        <dbReference type="Proteomes" id="UP000184097"/>
    </source>
</evidence>
<dbReference type="CDD" id="cd16935">
    <property type="entry name" value="HATPase_AgrC-ComD-like"/>
    <property type="match status" value="1"/>
</dbReference>
<feature type="transmembrane region" description="Helical" evidence="1">
    <location>
        <begin position="90"/>
        <end position="111"/>
    </location>
</feature>
<gene>
    <name evidence="3" type="ORF">SAMN02745247_01126</name>
</gene>
<dbReference type="GO" id="GO:0042802">
    <property type="term" value="F:identical protein binding"/>
    <property type="evidence" value="ECO:0007669"/>
    <property type="project" value="TreeGrafter"/>
</dbReference>
<evidence type="ECO:0000313" key="3">
    <source>
        <dbReference type="EMBL" id="SHN53978.1"/>
    </source>
</evidence>
<dbReference type="AlphaFoldDB" id="A0A1M7S6F6"/>
<dbReference type="Pfam" id="PF14501">
    <property type="entry name" value="HATPase_c_5"/>
    <property type="match status" value="1"/>
</dbReference>
<feature type="transmembrane region" description="Helical" evidence="1">
    <location>
        <begin position="213"/>
        <end position="233"/>
    </location>
</feature>
<reference evidence="3 4" key="1">
    <citation type="submission" date="2016-12" db="EMBL/GenBank/DDBJ databases">
        <authorList>
            <person name="Song W.-J."/>
            <person name="Kurnit D.M."/>
        </authorList>
    </citation>
    <scope>NUCLEOTIDE SEQUENCE [LARGE SCALE GENOMIC DNA]</scope>
    <source>
        <strain evidence="3 4">DSM 14810</strain>
    </source>
</reference>
<keyword evidence="1" id="KW-0472">Membrane</keyword>
<name>A0A1M7S6F6_9FIRM</name>
<dbReference type="PANTHER" id="PTHR40448">
    <property type="entry name" value="TWO-COMPONENT SENSOR HISTIDINE KINASE"/>
    <property type="match status" value="1"/>
</dbReference>
<feature type="transmembrane region" description="Helical" evidence="1">
    <location>
        <begin position="39"/>
        <end position="58"/>
    </location>
</feature>
<keyword evidence="1" id="KW-0812">Transmembrane</keyword>
<dbReference type="PANTHER" id="PTHR40448:SF1">
    <property type="entry name" value="TWO-COMPONENT SENSOR HISTIDINE KINASE"/>
    <property type="match status" value="1"/>
</dbReference>
<protein>
    <submittedName>
        <fullName evidence="3">GHKL domain-containing protein</fullName>
    </submittedName>
</protein>
<dbReference type="InterPro" id="IPR036890">
    <property type="entry name" value="HATPase_C_sf"/>
</dbReference>
<evidence type="ECO:0000256" key="1">
    <source>
        <dbReference type="SAM" id="Phobius"/>
    </source>
</evidence>
<dbReference type="Gene3D" id="3.30.565.10">
    <property type="entry name" value="Histidine kinase-like ATPase, C-terminal domain"/>
    <property type="match status" value="1"/>
</dbReference>
<dbReference type="SUPFAM" id="SSF55874">
    <property type="entry name" value="ATPase domain of HSP90 chaperone/DNA topoisomerase II/histidine kinase"/>
    <property type="match status" value="1"/>
</dbReference>
<dbReference type="RefSeq" id="WP_072701716.1">
    <property type="nucleotide sequence ID" value="NZ_FRDH01000004.1"/>
</dbReference>
<evidence type="ECO:0000259" key="2">
    <source>
        <dbReference type="Pfam" id="PF14501"/>
    </source>
</evidence>
<sequence>MNMERMWDIASTISAIAGLFVSAILVARFYVSYMIKKKSAVLTGTVFFAVMTILYLIPFSMSGVVAYNIGIIAVCLTSLLCERRNLPQKVFLSMTIYMFLWISQVIAALPWKLISVLTFMRELSDDPGKQFAWFIVALVLLVAVENALLFLEIFISEKIYARKNERMEWRELTLLASPYVAVIAGYWISSFLSDVYVKNTGVYVWNNYPIYDGIRALFGVIAFLAAITVMYSYQRMKQSQEDALQNALVSKQVEELSGHVHTIEALYSDIRGIRHDINNHIMVLGNLLDKGEADEAANYLKEWQNGFPMPDINAKTGNPVTDIVISEKMREAEEAGVEFEQNFHYPSSGKVESIDIGIILNNALSNAIRAASGSKDPYVEVKAWKNNNAYLIQVKNSFAGKLMLDPQTELPETSKDDKESHGYGLMNMKRITEKYYGTIQLEQREDMVIFTALLMIPD</sequence>
<dbReference type="InterPro" id="IPR032834">
    <property type="entry name" value="NatK-like_C"/>
</dbReference>
<feature type="domain" description="Sensor histidine kinase NatK-like C-terminal" evidence="2">
    <location>
        <begin position="352"/>
        <end position="451"/>
    </location>
</feature>
<feature type="transmembrane region" description="Helical" evidence="1">
    <location>
        <begin position="64"/>
        <end position="81"/>
    </location>
</feature>
<keyword evidence="1" id="KW-1133">Transmembrane helix</keyword>
<dbReference type="Proteomes" id="UP000184097">
    <property type="component" value="Unassembled WGS sequence"/>
</dbReference>
<feature type="transmembrane region" description="Helical" evidence="1">
    <location>
        <begin position="172"/>
        <end position="193"/>
    </location>
</feature>
<feature type="transmembrane region" description="Helical" evidence="1">
    <location>
        <begin position="6"/>
        <end position="27"/>
    </location>
</feature>
<dbReference type="EMBL" id="FRDH01000004">
    <property type="protein sequence ID" value="SHN53978.1"/>
    <property type="molecule type" value="Genomic_DNA"/>
</dbReference>